<dbReference type="PANTHER" id="PTHR30625:SF14">
    <property type="entry name" value="BIOPOLYMER TRANSPORT PROTEIN EXBB"/>
    <property type="match status" value="1"/>
</dbReference>
<evidence type="ECO:0000256" key="5">
    <source>
        <dbReference type="ARBA" id="ARBA00022475"/>
    </source>
</evidence>
<dbReference type="InterPro" id="IPR050790">
    <property type="entry name" value="ExbB/TolQ_transport"/>
</dbReference>
<gene>
    <name evidence="15" type="ORF">C4F51_04560</name>
</gene>
<evidence type="ECO:0000256" key="1">
    <source>
        <dbReference type="ARBA" id="ARBA00004429"/>
    </source>
</evidence>
<dbReference type="EMBL" id="PRDL01000001">
    <property type="protein sequence ID" value="MBE8716456.1"/>
    <property type="molecule type" value="Genomic_DNA"/>
</dbReference>
<dbReference type="GO" id="GO:0017038">
    <property type="term" value="P:protein import"/>
    <property type="evidence" value="ECO:0007669"/>
    <property type="project" value="TreeGrafter"/>
</dbReference>
<evidence type="ECO:0000313" key="16">
    <source>
        <dbReference type="Proteomes" id="UP000652567"/>
    </source>
</evidence>
<feature type="transmembrane region" description="Helical" evidence="13">
    <location>
        <begin position="127"/>
        <end position="154"/>
    </location>
</feature>
<comment type="caution">
    <text evidence="15">The sequence shown here is derived from an EMBL/GenBank/DDBJ whole genome shotgun (WGS) entry which is preliminary data.</text>
</comment>
<keyword evidence="4 12" id="KW-0813">Transport</keyword>
<keyword evidence="10 13" id="KW-0472">Membrane</keyword>
<dbReference type="PANTHER" id="PTHR30625">
    <property type="entry name" value="PROTEIN TOLQ"/>
    <property type="match status" value="1"/>
</dbReference>
<evidence type="ECO:0000256" key="9">
    <source>
        <dbReference type="ARBA" id="ARBA00022989"/>
    </source>
</evidence>
<proteinExistence type="inferred from homology"/>
<organism evidence="15 16">
    <name type="scientific">Cellvibrio polysaccharolyticus</name>
    <dbReference type="NCBI Taxonomy" id="2082724"/>
    <lineage>
        <taxon>Bacteria</taxon>
        <taxon>Pseudomonadati</taxon>
        <taxon>Pseudomonadota</taxon>
        <taxon>Gammaproteobacteria</taxon>
        <taxon>Cellvibrionales</taxon>
        <taxon>Cellvibrionaceae</taxon>
        <taxon>Cellvibrio</taxon>
    </lineage>
</organism>
<evidence type="ECO:0000313" key="15">
    <source>
        <dbReference type="EMBL" id="MBE8716456.1"/>
    </source>
</evidence>
<dbReference type="Pfam" id="PF01618">
    <property type="entry name" value="MotA_ExbB"/>
    <property type="match status" value="1"/>
</dbReference>
<evidence type="ECO:0000256" key="6">
    <source>
        <dbReference type="ARBA" id="ARBA00022519"/>
    </source>
</evidence>
<comment type="subcellular location">
    <subcellularLocation>
        <location evidence="1">Cell inner membrane</location>
        <topology evidence="1">Multi-pass membrane protein</topology>
    </subcellularLocation>
    <subcellularLocation>
        <location evidence="12">Membrane</location>
        <topology evidence="12">Multi-pass membrane protein</topology>
    </subcellularLocation>
</comment>
<evidence type="ECO:0000256" key="2">
    <source>
        <dbReference type="ARBA" id="ARBA00011471"/>
    </source>
</evidence>
<sequence>MSNPYGIESLWAQSDMVIKGVAVMLLVMSIASWYVIAVRSWGLYRLRKPSIAQTDFWHAKSFSEGLHILGEREGNPYRHLAEEGQAALDHHTNHKSDLHGHLPLADWLTACLRGSIDETSERLQRGLAVLASVGSTAPFIGLFGTVWGIYHALVGIGASGSASIDKVAGPVGEALIMTAFGLAVAIPAVLGYNALNRGNKGILSKLNRFAHQLHAYLITGAPPASSKVIVPVTRLSSKVPHKEAQ</sequence>
<dbReference type="Proteomes" id="UP000652567">
    <property type="component" value="Unassembled WGS sequence"/>
</dbReference>
<evidence type="ECO:0000256" key="3">
    <source>
        <dbReference type="ARBA" id="ARBA00022093"/>
    </source>
</evidence>
<evidence type="ECO:0000256" key="12">
    <source>
        <dbReference type="RuleBase" id="RU004057"/>
    </source>
</evidence>
<keyword evidence="5" id="KW-1003">Cell membrane</keyword>
<dbReference type="RefSeq" id="WP_193907554.1">
    <property type="nucleotide sequence ID" value="NZ_PRDL01000001.1"/>
</dbReference>
<evidence type="ECO:0000256" key="4">
    <source>
        <dbReference type="ARBA" id="ARBA00022448"/>
    </source>
</evidence>
<feature type="transmembrane region" description="Helical" evidence="13">
    <location>
        <begin position="174"/>
        <end position="195"/>
    </location>
</feature>
<comment type="subunit">
    <text evidence="2">The accessory proteins ExbB and ExbD seem to form a complex with TonB.</text>
</comment>
<feature type="domain" description="MotA/TolQ/ExbB proton channel" evidence="14">
    <location>
        <begin position="106"/>
        <end position="206"/>
    </location>
</feature>
<reference evidence="15" key="1">
    <citation type="submission" date="2018-07" db="EMBL/GenBank/DDBJ databases">
        <title>Genome assembly of strain Ka43.</title>
        <authorList>
            <person name="Kukolya J."/>
            <person name="Nagy I."/>
            <person name="Horvath B."/>
            <person name="Toth A."/>
        </authorList>
    </citation>
    <scope>NUCLEOTIDE SEQUENCE</scope>
    <source>
        <strain evidence="15">KB43</strain>
    </source>
</reference>
<protein>
    <recommendedName>
        <fullName evidence="3">Biopolymer transport protein ExbB</fullName>
    </recommendedName>
</protein>
<keyword evidence="9 13" id="KW-1133">Transmembrane helix</keyword>
<dbReference type="AlphaFoldDB" id="A0A928YSI6"/>
<evidence type="ECO:0000259" key="14">
    <source>
        <dbReference type="Pfam" id="PF01618"/>
    </source>
</evidence>
<evidence type="ECO:0000256" key="7">
    <source>
        <dbReference type="ARBA" id="ARBA00022692"/>
    </source>
</evidence>
<keyword evidence="16" id="KW-1185">Reference proteome</keyword>
<evidence type="ECO:0000256" key="10">
    <source>
        <dbReference type="ARBA" id="ARBA00023136"/>
    </source>
</evidence>
<accession>A0A928YSI6</accession>
<dbReference type="GO" id="GO:0005886">
    <property type="term" value="C:plasma membrane"/>
    <property type="evidence" value="ECO:0007669"/>
    <property type="project" value="UniProtKB-SubCell"/>
</dbReference>
<keyword evidence="7 13" id="KW-0812">Transmembrane</keyword>
<keyword evidence="8 12" id="KW-0653">Protein transport</keyword>
<name>A0A928YSI6_9GAMM</name>
<dbReference type="InterPro" id="IPR002898">
    <property type="entry name" value="MotA_ExbB_proton_chnl"/>
</dbReference>
<feature type="transmembrane region" description="Helical" evidence="13">
    <location>
        <begin position="20"/>
        <end position="38"/>
    </location>
</feature>
<evidence type="ECO:0000256" key="11">
    <source>
        <dbReference type="ARBA" id="ARBA00024816"/>
    </source>
</evidence>
<evidence type="ECO:0000256" key="13">
    <source>
        <dbReference type="SAM" id="Phobius"/>
    </source>
</evidence>
<comment type="function">
    <text evidence="11">Involved in the TonB-dependent energy-dependent transport of various receptor-bound substrates. Protects ExbD from proteolytic degradation and functionally stabilizes TonB.</text>
</comment>
<evidence type="ECO:0000256" key="8">
    <source>
        <dbReference type="ARBA" id="ARBA00022927"/>
    </source>
</evidence>
<keyword evidence="6" id="KW-0997">Cell inner membrane</keyword>
<comment type="similarity">
    <text evidence="12">Belongs to the exbB/tolQ family.</text>
</comment>